<reference evidence="1" key="1">
    <citation type="journal article" date="2009" name="J. Med. Virol.">
        <title>High-risk HPV types in lesions of the uterine cervix of female commercial sex workers in the Philippines.</title>
        <authorList>
            <person name="Miyashita M."/>
            <person name="Agdamag D.M."/>
            <person name="Sasagawa T."/>
            <person name="Matsushita K."/>
            <person name="Salud L.M."/>
            <person name="Salud C.O."/>
            <person name="Saikawa K."/>
            <person name="Leano P.S."/>
            <person name="Pagcaliwagan T."/>
            <person name="Acuna J."/>
            <person name="Ishizaki A."/>
            <person name="Kageyama S."/>
            <person name="Ichimura H."/>
        </authorList>
    </citation>
    <scope>NUCLEOTIDE SEQUENCE</scope>
    <source>
        <strain evidence="1">06July_PHL_GP121_12</strain>
    </source>
</reference>
<evidence type="ECO:0000313" key="1">
    <source>
        <dbReference type="EMBL" id="ACK57163.1"/>
    </source>
</evidence>
<gene>
    <name evidence="1" type="primary">L1</name>
</gene>
<accession>B8RBR0</accession>
<dbReference type="EMBL" id="EU911889">
    <property type="protein sequence ID" value="ACK57163.1"/>
    <property type="molecule type" value="Genomic_DNA"/>
</dbReference>
<proteinExistence type="predicted"/>
<name>B8RBR0_9PAPI</name>
<sequence>AVPILLCLLLLNQPVPNIYAPNKFKEYIRHVE</sequence>
<organism evidence="1">
    <name type="scientific">Human papillomavirus</name>
    <dbReference type="NCBI Taxonomy" id="10566"/>
    <lineage>
        <taxon>Viruses</taxon>
        <taxon>Monodnaviria</taxon>
        <taxon>Shotokuvirae</taxon>
        <taxon>Cossaviricota</taxon>
        <taxon>Papovaviricetes</taxon>
        <taxon>Zurhausenvirales</taxon>
        <taxon>Papillomaviridae</taxon>
    </lineage>
</organism>
<protein>
    <submittedName>
        <fullName evidence="1">L1 capsid protein</fullName>
    </submittedName>
</protein>
<feature type="non-terminal residue" evidence="1">
    <location>
        <position position="32"/>
    </location>
</feature>
<feature type="non-terminal residue" evidence="1">
    <location>
        <position position="1"/>
    </location>
</feature>